<keyword evidence="2" id="KW-0732">Signal</keyword>
<evidence type="ECO:0000256" key="1">
    <source>
        <dbReference type="SAM" id="MobiDB-lite"/>
    </source>
</evidence>
<feature type="chain" id="PRO_5008577622" evidence="2">
    <location>
        <begin position="23"/>
        <end position="558"/>
    </location>
</feature>
<feature type="signal peptide" evidence="2">
    <location>
        <begin position="1"/>
        <end position="22"/>
    </location>
</feature>
<feature type="compositionally biased region" description="Basic and acidic residues" evidence="1">
    <location>
        <begin position="226"/>
        <end position="249"/>
    </location>
</feature>
<dbReference type="EMBL" id="BBTG02000007">
    <property type="protein sequence ID" value="GAO16577.1"/>
    <property type="molecule type" value="Genomic_DNA"/>
</dbReference>
<organism evidence="3 4">
    <name type="scientific">Ustilaginoidea virens</name>
    <name type="common">Rice false smut fungus</name>
    <name type="synonym">Villosiclava virens</name>
    <dbReference type="NCBI Taxonomy" id="1159556"/>
    <lineage>
        <taxon>Eukaryota</taxon>
        <taxon>Fungi</taxon>
        <taxon>Dikarya</taxon>
        <taxon>Ascomycota</taxon>
        <taxon>Pezizomycotina</taxon>
        <taxon>Sordariomycetes</taxon>
        <taxon>Hypocreomycetidae</taxon>
        <taxon>Hypocreales</taxon>
        <taxon>Clavicipitaceae</taxon>
        <taxon>Ustilaginoidea</taxon>
    </lineage>
</organism>
<evidence type="ECO:0000313" key="3">
    <source>
        <dbReference type="EMBL" id="GAO16577.1"/>
    </source>
</evidence>
<feature type="region of interest" description="Disordered" evidence="1">
    <location>
        <begin position="210"/>
        <end position="251"/>
    </location>
</feature>
<evidence type="ECO:0000256" key="2">
    <source>
        <dbReference type="SAM" id="SignalP"/>
    </source>
</evidence>
<proteinExistence type="predicted"/>
<feature type="compositionally biased region" description="Low complexity" evidence="1">
    <location>
        <begin position="417"/>
        <end position="427"/>
    </location>
</feature>
<evidence type="ECO:0000313" key="4">
    <source>
        <dbReference type="Proteomes" id="UP000054053"/>
    </source>
</evidence>
<feature type="region of interest" description="Disordered" evidence="1">
    <location>
        <begin position="416"/>
        <end position="444"/>
    </location>
</feature>
<dbReference type="Proteomes" id="UP000054053">
    <property type="component" value="Unassembled WGS sequence"/>
</dbReference>
<name>A0A1B5KZM0_USTVR</name>
<reference evidence="4" key="1">
    <citation type="journal article" date="2016" name="Genome Announc.">
        <title>Genome sequence of Ustilaginoidea virens IPU010, a rice pathogenic fungus causing false smut.</title>
        <authorList>
            <person name="Kumagai T."/>
            <person name="Ishii T."/>
            <person name="Terai G."/>
            <person name="Umemura M."/>
            <person name="Machida M."/>
            <person name="Asai K."/>
        </authorList>
    </citation>
    <scope>NUCLEOTIDE SEQUENCE [LARGE SCALE GENOMIC DNA]</scope>
    <source>
        <strain evidence="4">IPU010</strain>
    </source>
</reference>
<gene>
    <name evidence="3" type="ORF">UVI_02019850</name>
</gene>
<dbReference type="AlphaFoldDB" id="A0A1B5KZM0"/>
<protein>
    <submittedName>
        <fullName evidence="3">Uncharacterized protein</fullName>
    </submittedName>
</protein>
<sequence>MEPTTRLPLRWCTAIILSFVHGQDFALAVCIPVDRMDSAAVSPRVPSNIDPQDIPGPTPITLPRYQPFAQDDLLVDQSQSLPQLLKQTGRESIVLGATGLLAIGLDLKLDVDLKHLVPPASCLPDFHQWDKLTAEEAQNQGGKHQFPLRNGVTSPGVQVYLERRRELANTNEDAFRTVRRLSPPRGKQQARLGNAYEFFRCLELFTAFWDDPSQPEQLPPSPELTGSRDDEAADPDPDHDHDHDHEPESHQASAAIYRTCSGEAMPAEYRQTLLNAFVKLVAYDFGCSVSVARTEPRLHFSSPSGRRQRKSYTSSDCHFVFQIPRARETARAGVVHGPVAAVSTRPTVSFTTPDAEAAQSQDLAREVVAALITAQHRNREGREETRFGDQQWWTTRHRWGGGVGGPIGREIEKEAVASKAEAGAADKTNQTDNAGDGPVKKPRKTMPIYDRYRKVRPPASSWDQKARYEAIGKVKGAGYDDIFLISSLFHHLSILRVRVPFRLLEVLDGSPEQDATRRSWGRVEAWRSPWFDFFDVGQRIRAMQLVWAVMAYQMRRDD</sequence>
<comment type="caution">
    <text evidence="3">The sequence shown here is derived from an EMBL/GenBank/DDBJ whole genome shotgun (WGS) entry which is preliminary data.</text>
</comment>
<accession>A0A1B5KZM0</accession>